<proteinExistence type="predicted"/>
<gene>
    <name evidence="2" type="ORF">B0I35DRAFT_364916</name>
</gene>
<name>A0A8K0WJH1_9HYPO</name>
<accession>A0A8K0WJH1</accession>
<comment type="caution">
    <text evidence="2">The sequence shown here is derived from an EMBL/GenBank/DDBJ whole genome shotgun (WGS) entry which is preliminary data.</text>
</comment>
<dbReference type="InterPro" id="IPR052895">
    <property type="entry name" value="HetReg/Transcr_Mod"/>
</dbReference>
<dbReference type="PANTHER" id="PTHR24148:SF73">
    <property type="entry name" value="HET DOMAIN PROTEIN (AFU_ORTHOLOGUE AFUA_8G01020)"/>
    <property type="match status" value="1"/>
</dbReference>
<evidence type="ECO:0000259" key="1">
    <source>
        <dbReference type="Pfam" id="PF06985"/>
    </source>
</evidence>
<evidence type="ECO:0000313" key="2">
    <source>
        <dbReference type="EMBL" id="KAH7303439.1"/>
    </source>
</evidence>
<dbReference type="OrthoDB" id="3557394at2759"/>
<feature type="domain" description="Heterokaryon incompatibility" evidence="1">
    <location>
        <begin position="42"/>
        <end position="200"/>
    </location>
</feature>
<dbReference type="PANTHER" id="PTHR24148">
    <property type="entry name" value="ANKYRIN REPEAT DOMAIN-CONTAINING PROTEIN 39 HOMOLOG-RELATED"/>
    <property type="match status" value="1"/>
</dbReference>
<dbReference type="Pfam" id="PF06985">
    <property type="entry name" value="HET"/>
    <property type="match status" value="1"/>
</dbReference>
<dbReference type="AlphaFoldDB" id="A0A8K0WJH1"/>
<protein>
    <submittedName>
        <fullName evidence="2">Heterokaryon incompatibility protein-domain-containing protein</fullName>
    </submittedName>
</protein>
<dbReference type="Pfam" id="PF26639">
    <property type="entry name" value="Het-6_barrel"/>
    <property type="match status" value="1"/>
</dbReference>
<dbReference type="EMBL" id="JAGPNK010000033">
    <property type="protein sequence ID" value="KAH7303439.1"/>
    <property type="molecule type" value="Genomic_DNA"/>
</dbReference>
<organism evidence="2 3">
    <name type="scientific">Stachybotrys elegans</name>
    <dbReference type="NCBI Taxonomy" id="80388"/>
    <lineage>
        <taxon>Eukaryota</taxon>
        <taxon>Fungi</taxon>
        <taxon>Dikarya</taxon>
        <taxon>Ascomycota</taxon>
        <taxon>Pezizomycotina</taxon>
        <taxon>Sordariomycetes</taxon>
        <taxon>Hypocreomycetidae</taxon>
        <taxon>Hypocreales</taxon>
        <taxon>Stachybotryaceae</taxon>
        <taxon>Stachybotrys</taxon>
    </lineage>
</organism>
<evidence type="ECO:0000313" key="3">
    <source>
        <dbReference type="Proteomes" id="UP000813444"/>
    </source>
</evidence>
<keyword evidence="3" id="KW-1185">Reference proteome</keyword>
<dbReference type="InterPro" id="IPR010730">
    <property type="entry name" value="HET"/>
</dbReference>
<reference evidence="2" key="1">
    <citation type="journal article" date="2021" name="Nat. Commun.">
        <title>Genetic determinants of endophytism in the Arabidopsis root mycobiome.</title>
        <authorList>
            <person name="Mesny F."/>
            <person name="Miyauchi S."/>
            <person name="Thiergart T."/>
            <person name="Pickel B."/>
            <person name="Atanasova L."/>
            <person name="Karlsson M."/>
            <person name="Huettel B."/>
            <person name="Barry K.W."/>
            <person name="Haridas S."/>
            <person name="Chen C."/>
            <person name="Bauer D."/>
            <person name="Andreopoulos W."/>
            <person name="Pangilinan J."/>
            <person name="LaButti K."/>
            <person name="Riley R."/>
            <person name="Lipzen A."/>
            <person name="Clum A."/>
            <person name="Drula E."/>
            <person name="Henrissat B."/>
            <person name="Kohler A."/>
            <person name="Grigoriev I.V."/>
            <person name="Martin F.M."/>
            <person name="Hacquard S."/>
        </authorList>
    </citation>
    <scope>NUCLEOTIDE SEQUENCE</scope>
    <source>
        <strain evidence="2">MPI-CAGE-CH-0235</strain>
    </source>
</reference>
<dbReference type="Proteomes" id="UP000813444">
    <property type="component" value="Unassembled WGS sequence"/>
</dbReference>
<sequence>MVSPQPDPEATITLLTLHPSVDDDSPIHCDTWSVALSAEPHYEALSYVWGDPAKSAILRLNGQQVQVSQNLSAALRHLRTADAALILWIDQLCIDQQNALEKSRQVRLMRHIYSKCSLCHVWIGEIPDDVTLDNARWIFEAFEYMADYHTAGNSECKPLPSLLAQVDDYEGKCRALSSLAGGDKSRQQVSWWFRIWTIQEAILPPDLRFMWGSLSIPLRIISPAVLSLTTGHSHPALYPFVRNPQIRVRWDILVANFAWIHDVKLKPVGVLSRMFLWRHRYATDPRDKAYAILGLCPKGALPRTEQCDYELPVSRVFANLTIDLILLEKYLRPLAADLKSKKSTSMPGWTFNVSHNCDYETDWHYLYSYDYYSACGSRKLDCQAFEKRMAHEPDALQIPGSHADFIACVIGAPMVHNRHDELTNKDYQECLENWRRISEEYCCNKLTFWEDFGRTMLGDLIRKHNQRVERRVTTDDVSNLYDFITKNIGTDVFKQTIRRNIGNQVFFVTDKGMLGLGYMDTKVGDEIWILDGGNMPFTLRRSNLDEVDFDYGGKCYIHGLMSGEFMAAREGEMERFMVRMH</sequence>